<comment type="function">
    <text evidence="1">A possible function for this protein is to guide the assembly of the membrane sector of the ATPase enzyme complex.</text>
</comment>
<gene>
    <name evidence="4" type="ORF">ACFQDM_04065</name>
</gene>
<dbReference type="Pfam" id="PF09527">
    <property type="entry name" value="ATPase_gene1"/>
    <property type="match status" value="1"/>
</dbReference>
<name>A0ABW1S723_9PROT</name>
<feature type="region of interest" description="Disordered" evidence="2">
    <location>
        <begin position="89"/>
        <end position="109"/>
    </location>
</feature>
<keyword evidence="1" id="KW-0406">Ion transport</keyword>
<keyword evidence="1 3" id="KW-0472">Membrane</keyword>
<evidence type="ECO:0000313" key="5">
    <source>
        <dbReference type="Proteomes" id="UP001596303"/>
    </source>
</evidence>
<dbReference type="PIRSF" id="PIRSF032126">
    <property type="entry name" value="F0F1_ATP_synthase_subunit_I"/>
    <property type="match status" value="1"/>
</dbReference>
<dbReference type="RefSeq" id="WP_377375832.1">
    <property type="nucleotide sequence ID" value="NZ_JBHSSW010000004.1"/>
</dbReference>
<evidence type="ECO:0000256" key="1">
    <source>
        <dbReference type="PIRNR" id="PIRNR032126"/>
    </source>
</evidence>
<feature type="transmembrane region" description="Helical" evidence="3">
    <location>
        <begin position="61"/>
        <end position="79"/>
    </location>
</feature>
<keyword evidence="1" id="KW-0375">Hydrogen ion transport</keyword>
<dbReference type="InterPro" id="IPR032820">
    <property type="entry name" value="ATPase_put"/>
</dbReference>
<comment type="caution">
    <text evidence="4">The sequence shown here is derived from an EMBL/GenBank/DDBJ whole genome shotgun (WGS) entry which is preliminary data.</text>
</comment>
<keyword evidence="1" id="KW-0813">Transport</keyword>
<dbReference type="EMBL" id="JBHSSW010000004">
    <property type="protein sequence ID" value="MFC6197237.1"/>
    <property type="molecule type" value="Genomic_DNA"/>
</dbReference>
<keyword evidence="5" id="KW-1185">Reference proteome</keyword>
<evidence type="ECO:0000313" key="4">
    <source>
        <dbReference type="EMBL" id="MFC6197237.1"/>
    </source>
</evidence>
<dbReference type="InterPro" id="IPR016989">
    <property type="entry name" value="Atp1_alphaprobac"/>
</dbReference>
<feature type="compositionally biased region" description="Polar residues" evidence="2">
    <location>
        <begin position="100"/>
        <end position="109"/>
    </location>
</feature>
<evidence type="ECO:0000256" key="3">
    <source>
        <dbReference type="SAM" id="Phobius"/>
    </source>
</evidence>
<keyword evidence="3" id="KW-1133">Transmembrane helix</keyword>
<proteinExistence type="inferred from homology"/>
<sequence length="109" mass="11188">MSARIAAAQAKQAAKTPKRKNQSSASGYGVGMKMVLDLVGGAVVGLVFGLALDRTLGTEPWGVLILLSLGMIAGFRLMLRSASQYANSSAKVDDAEAGDSGSTNKGQDN</sequence>
<evidence type="ECO:0000256" key="2">
    <source>
        <dbReference type="SAM" id="MobiDB-lite"/>
    </source>
</evidence>
<feature type="transmembrane region" description="Helical" evidence="3">
    <location>
        <begin position="28"/>
        <end position="49"/>
    </location>
</feature>
<organism evidence="4 5">
    <name type="scientific">Ponticaulis profundi</name>
    <dbReference type="NCBI Taxonomy" id="2665222"/>
    <lineage>
        <taxon>Bacteria</taxon>
        <taxon>Pseudomonadati</taxon>
        <taxon>Pseudomonadota</taxon>
        <taxon>Alphaproteobacteria</taxon>
        <taxon>Hyphomonadales</taxon>
        <taxon>Hyphomonadaceae</taxon>
        <taxon>Ponticaulis</taxon>
    </lineage>
</organism>
<reference evidence="5" key="1">
    <citation type="journal article" date="2019" name="Int. J. Syst. Evol. Microbiol.">
        <title>The Global Catalogue of Microorganisms (GCM) 10K type strain sequencing project: providing services to taxonomists for standard genome sequencing and annotation.</title>
        <authorList>
            <consortium name="The Broad Institute Genomics Platform"/>
            <consortium name="The Broad Institute Genome Sequencing Center for Infectious Disease"/>
            <person name="Wu L."/>
            <person name="Ma J."/>
        </authorList>
    </citation>
    <scope>NUCLEOTIDE SEQUENCE [LARGE SCALE GENOMIC DNA]</scope>
    <source>
        <strain evidence="5">CGMCC-1.15741</strain>
    </source>
</reference>
<dbReference type="Proteomes" id="UP001596303">
    <property type="component" value="Unassembled WGS sequence"/>
</dbReference>
<keyword evidence="3" id="KW-0812">Transmembrane</keyword>
<accession>A0ABW1S723</accession>
<comment type="similarity">
    <text evidence="1">Belongs to the bacterial AtpI family.</text>
</comment>
<protein>
    <recommendedName>
        <fullName evidence="1">ATP synthase protein I</fullName>
    </recommendedName>
</protein>